<dbReference type="InterPro" id="IPR008949">
    <property type="entry name" value="Isoprenoid_synthase_dom_sf"/>
</dbReference>
<dbReference type="Proteomes" id="UP000809529">
    <property type="component" value="Unassembled WGS sequence"/>
</dbReference>
<accession>A0ABS1ZHR2</accession>
<dbReference type="Gene3D" id="1.10.600.10">
    <property type="entry name" value="Farnesyl Diphosphate Synthase"/>
    <property type="match status" value="1"/>
</dbReference>
<keyword evidence="2" id="KW-1185">Reference proteome</keyword>
<dbReference type="InterPro" id="IPR002060">
    <property type="entry name" value="Squ/phyt_synthse"/>
</dbReference>
<dbReference type="SUPFAM" id="SSF48576">
    <property type="entry name" value="Terpenoid synthases"/>
    <property type="match status" value="1"/>
</dbReference>
<protein>
    <submittedName>
        <fullName evidence="1">Squalene/phytoene synthase family protein</fullName>
    </submittedName>
</protein>
<dbReference type="PANTHER" id="PTHR11626">
    <property type="entry name" value="FARNESYL-DIPHOSPHATE FARNESYLTRANSFERASE"/>
    <property type="match status" value="1"/>
</dbReference>
<sequence length="377" mass="42449">MRDPQDVATPHPDPLGYQARILSRVSRTFALTIPQLPAELATVVTHAYLLLRLADTIEDEPALTAQQIRVYEDAFLEVVAGRADARRFSDQVCALLTGQTQDAERELMQHLPWVMQVHSLLTPVQRAALLNCLAVMTRGMSEFRQGLGLQGLATFHDLDRLCYCVSGVVGEMLTEFFIEAVPSLEARRATLHRLSISFGAALQLTNILKDQWEDRERGICWLPRELFRAYGVHLHALDPGHAAPNHACALSVLIGTAHAHLHLALQYALLIPVEQKGIRRFILWTLGLCLLTLRKMHNTPDFRSQQQVKITHADVALIMYSVTGVQRWDWGVQALFNTASRGLPFTPLAPEWEAAAWHALPWPRHSISFLDHLPLRF</sequence>
<comment type="caution">
    <text evidence="1">The sequence shown here is derived from an EMBL/GenBank/DDBJ whole genome shotgun (WGS) entry which is preliminary data.</text>
</comment>
<evidence type="ECO:0000313" key="1">
    <source>
        <dbReference type="EMBL" id="MBM1196006.1"/>
    </source>
</evidence>
<dbReference type="Pfam" id="PF00494">
    <property type="entry name" value="SQS_PSY"/>
    <property type="match status" value="1"/>
</dbReference>
<proteinExistence type="predicted"/>
<dbReference type="InterPro" id="IPR044844">
    <property type="entry name" value="Trans_IPPS_euk-type"/>
</dbReference>
<reference evidence="1 2" key="1">
    <citation type="submission" date="2020-01" db="EMBL/GenBank/DDBJ databases">
        <title>Comparative genomics of meat spoilage bacteria.</title>
        <authorList>
            <person name="Hilgarth M."/>
            <person name="Vogel R.F."/>
        </authorList>
    </citation>
    <scope>NUCLEOTIDE SEQUENCE [LARGE SCALE GENOMIC DNA]</scope>
    <source>
        <strain evidence="1 2">TMW2.2077</strain>
    </source>
</reference>
<organism evidence="1 2">
    <name type="scientific">Pseudomonas weihenstephanensis</name>
    <dbReference type="NCBI Taxonomy" id="1608994"/>
    <lineage>
        <taxon>Bacteria</taxon>
        <taxon>Pseudomonadati</taxon>
        <taxon>Pseudomonadota</taxon>
        <taxon>Gammaproteobacteria</taxon>
        <taxon>Pseudomonadales</taxon>
        <taxon>Pseudomonadaceae</taxon>
        <taxon>Pseudomonas</taxon>
    </lineage>
</organism>
<name>A0ABS1ZHR2_9PSED</name>
<evidence type="ECO:0000313" key="2">
    <source>
        <dbReference type="Proteomes" id="UP000809529"/>
    </source>
</evidence>
<dbReference type="PANTHER" id="PTHR11626:SF2">
    <property type="entry name" value="SQUALENE SYNTHASE"/>
    <property type="match status" value="1"/>
</dbReference>
<dbReference type="EMBL" id="JAAEBW010000006">
    <property type="protein sequence ID" value="MBM1196006.1"/>
    <property type="molecule type" value="Genomic_DNA"/>
</dbReference>
<gene>
    <name evidence="1" type="ORF">GYN02_12590</name>
</gene>